<feature type="domain" description="Disease resistance N-terminal" evidence="8">
    <location>
        <begin position="32"/>
        <end position="113"/>
    </location>
</feature>
<accession>A0A0D9W9U3</accession>
<evidence type="ECO:0000256" key="4">
    <source>
        <dbReference type="ARBA" id="ARBA00022741"/>
    </source>
</evidence>
<dbReference type="PANTHER" id="PTHR36766">
    <property type="entry name" value="PLANT BROAD-SPECTRUM MILDEW RESISTANCE PROTEIN RPW8"/>
    <property type="match status" value="1"/>
</dbReference>
<proteinExistence type="inferred from homology"/>
<dbReference type="Gene3D" id="1.10.8.430">
    <property type="entry name" value="Helical domain of apoptotic protease-activating factors"/>
    <property type="match status" value="1"/>
</dbReference>
<dbReference type="InterPro" id="IPR041118">
    <property type="entry name" value="Rx_N"/>
</dbReference>
<evidence type="ECO:0000259" key="9">
    <source>
        <dbReference type="Pfam" id="PF23559"/>
    </source>
</evidence>
<reference evidence="11" key="3">
    <citation type="submission" date="2015-04" db="UniProtKB">
        <authorList>
            <consortium name="EnsemblPlants"/>
        </authorList>
    </citation>
    <scope>IDENTIFICATION</scope>
</reference>
<dbReference type="Pfam" id="PF00931">
    <property type="entry name" value="NB-ARC"/>
    <property type="match status" value="1"/>
</dbReference>
<dbReference type="SUPFAM" id="SSF52058">
    <property type="entry name" value="L domain-like"/>
    <property type="match status" value="1"/>
</dbReference>
<dbReference type="STRING" id="77586.A0A0D9W9U3"/>
<evidence type="ECO:0000313" key="12">
    <source>
        <dbReference type="Proteomes" id="UP000032180"/>
    </source>
</evidence>
<evidence type="ECO:0000259" key="7">
    <source>
        <dbReference type="Pfam" id="PF00931"/>
    </source>
</evidence>
<evidence type="ECO:0000256" key="5">
    <source>
        <dbReference type="ARBA" id="ARBA00022821"/>
    </source>
</evidence>
<keyword evidence="12" id="KW-1185">Reference proteome</keyword>
<comment type="similarity">
    <text evidence="1">Belongs to the disease resistance NB-LRR family.</text>
</comment>
<name>A0A0D9W9U3_9ORYZ</name>
<dbReference type="GO" id="GO:0006952">
    <property type="term" value="P:defense response"/>
    <property type="evidence" value="ECO:0007669"/>
    <property type="project" value="UniProtKB-KW"/>
</dbReference>
<dbReference type="Pfam" id="PF23559">
    <property type="entry name" value="WHD_DRP"/>
    <property type="match status" value="1"/>
</dbReference>
<dbReference type="SUPFAM" id="SSF52047">
    <property type="entry name" value="RNI-like"/>
    <property type="match status" value="1"/>
</dbReference>
<dbReference type="InterPro" id="IPR056789">
    <property type="entry name" value="LRR_R13L1-DRL21"/>
</dbReference>
<protein>
    <recommendedName>
        <fullName evidence="13">NB-ARC domain-containing protein</fullName>
    </recommendedName>
</protein>
<dbReference type="PANTHER" id="PTHR36766:SF40">
    <property type="entry name" value="DISEASE RESISTANCE PROTEIN RGA3"/>
    <property type="match status" value="1"/>
</dbReference>
<keyword evidence="6" id="KW-0067">ATP-binding</keyword>
<dbReference type="EnsemblPlants" id="LPERR04G21670.1">
    <property type="protein sequence ID" value="LPERR04G21670.1"/>
    <property type="gene ID" value="LPERR04G21670"/>
</dbReference>
<dbReference type="GO" id="GO:0043531">
    <property type="term" value="F:ADP binding"/>
    <property type="evidence" value="ECO:0007669"/>
    <property type="project" value="InterPro"/>
</dbReference>
<dbReference type="Gramene" id="LPERR04G21670.1">
    <property type="protein sequence ID" value="LPERR04G21670.1"/>
    <property type="gene ID" value="LPERR04G21670"/>
</dbReference>
<dbReference type="InterPro" id="IPR032675">
    <property type="entry name" value="LRR_dom_sf"/>
</dbReference>
<evidence type="ECO:0000259" key="10">
    <source>
        <dbReference type="Pfam" id="PF25019"/>
    </source>
</evidence>
<dbReference type="Proteomes" id="UP000032180">
    <property type="component" value="Chromosome 4"/>
</dbReference>
<evidence type="ECO:0000259" key="8">
    <source>
        <dbReference type="Pfam" id="PF18052"/>
    </source>
</evidence>
<dbReference type="Gene3D" id="1.10.10.10">
    <property type="entry name" value="Winged helix-like DNA-binding domain superfamily/Winged helix DNA-binding domain"/>
    <property type="match status" value="1"/>
</dbReference>
<evidence type="ECO:0000256" key="3">
    <source>
        <dbReference type="ARBA" id="ARBA00022737"/>
    </source>
</evidence>
<dbReference type="InterPro" id="IPR058922">
    <property type="entry name" value="WHD_DRP"/>
</dbReference>
<dbReference type="GO" id="GO:0005524">
    <property type="term" value="F:ATP binding"/>
    <property type="evidence" value="ECO:0007669"/>
    <property type="project" value="UniProtKB-KW"/>
</dbReference>
<feature type="domain" description="R13L1/DRL21-like LRR repeat region" evidence="10">
    <location>
        <begin position="863"/>
        <end position="984"/>
    </location>
</feature>
<dbReference type="SUPFAM" id="SSF52540">
    <property type="entry name" value="P-loop containing nucleoside triphosphate hydrolases"/>
    <property type="match status" value="1"/>
</dbReference>
<organism evidence="11 12">
    <name type="scientific">Leersia perrieri</name>
    <dbReference type="NCBI Taxonomy" id="77586"/>
    <lineage>
        <taxon>Eukaryota</taxon>
        <taxon>Viridiplantae</taxon>
        <taxon>Streptophyta</taxon>
        <taxon>Embryophyta</taxon>
        <taxon>Tracheophyta</taxon>
        <taxon>Spermatophyta</taxon>
        <taxon>Magnoliopsida</taxon>
        <taxon>Liliopsida</taxon>
        <taxon>Poales</taxon>
        <taxon>Poaceae</taxon>
        <taxon>BOP clade</taxon>
        <taxon>Oryzoideae</taxon>
        <taxon>Oryzeae</taxon>
        <taxon>Oryzinae</taxon>
        <taxon>Leersia</taxon>
    </lineage>
</organism>
<dbReference type="InterPro" id="IPR002182">
    <property type="entry name" value="NB-ARC"/>
</dbReference>
<dbReference type="Gene3D" id="3.80.10.10">
    <property type="entry name" value="Ribonuclease Inhibitor"/>
    <property type="match status" value="3"/>
</dbReference>
<feature type="domain" description="NB-ARC" evidence="7">
    <location>
        <begin position="336"/>
        <end position="504"/>
    </location>
</feature>
<dbReference type="InterPro" id="IPR042197">
    <property type="entry name" value="Apaf_helical"/>
</dbReference>
<dbReference type="Pfam" id="PF18052">
    <property type="entry name" value="Rx_N"/>
    <property type="match status" value="1"/>
</dbReference>
<keyword evidence="2" id="KW-0433">Leucine-rich repeat</keyword>
<keyword evidence="3" id="KW-0677">Repeat</keyword>
<reference evidence="12" key="2">
    <citation type="submission" date="2013-12" db="EMBL/GenBank/DDBJ databases">
        <authorList>
            <person name="Yu Y."/>
            <person name="Lee S."/>
            <person name="de Baynast K."/>
            <person name="Wissotski M."/>
            <person name="Liu L."/>
            <person name="Talag J."/>
            <person name="Goicoechea J."/>
            <person name="Angelova A."/>
            <person name="Jetty R."/>
            <person name="Kudrna D."/>
            <person name="Golser W."/>
            <person name="Rivera L."/>
            <person name="Zhang J."/>
            <person name="Wing R."/>
        </authorList>
    </citation>
    <scope>NUCLEOTIDE SEQUENCE</scope>
</reference>
<evidence type="ECO:0000256" key="2">
    <source>
        <dbReference type="ARBA" id="ARBA00022614"/>
    </source>
</evidence>
<evidence type="ECO:0008006" key="13">
    <source>
        <dbReference type="Google" id="ProtNLM"/>
    </source>
</evidence>
<dbReference type="eggNOG" id="KOG4658">
    <property type="taxonomic scope" value="Eukaryota"/>
</dbReference>
<dbReference type="InterPro" id="IPR027417">
    <property type="entry name" value="P-loop_NTPase"/>
</dbReference>
<dbReference type="GO" id="GO:0051707">
    <property type="term" value="P:response to other organism"/>
    <property type="evidence" value="ECO:0007669"/>
    <property type="project" value="UniProtKB-ARBA"/>
</dbReference>
<dbReference type="Gene3D" id="1.20.5.4130">
    <property type="match status" value="1"/>
</dbReference>
<feature type="domain" description="Disease resistance protein winged helix" evidence="9">
    <location>
        <begin position="590"/>
        <end position="659"/>
    </location>
</feature>
<dbReference type="PRINTS" id="PR00364">
    <property type="entry name" value="DISEASERSIST"/>
</dbReference>
<dbReference type="HOGENOM" id="CLU_000837_8_4_1"/>
<evidence type="ECO:0000256" key="1">
    <source>
        <dbReference type="ARBA" id="ARBA00008894"/>
    </source>
</evidence>
<keyword evidence="5" id="KW-0611">Plant defense</keyword>
<dbReference type="Pfam" id="PF25019">
    <property type="entry name" value="LRR_R13L1-DRL21"/>
    <property type="match status" value="1"/>
</dbReference>
<dbReference type="Gene3D" id="3.40.50.300">
    <property type="entry name" value="P-loop containing nucleotide triphosphate hydrolases"/>
    <property type="match status" value="1"/>
</dbReference>
<evidence type="ECO:0000313" key="11">
    <source>
        <dbReference type="EnsemblPlants" id="LPERR04G21670.1"/>
    </source>
</evidence>
<dbReference type="InterPro" id="IPR036388">
    <property type="entry name" value="WH-like_DNA-bd_sf"/>
</dbReference>
<keyword evidence="4" id="KW-0547">Nucleotide-binding</keyword>
<reference evidence="11 12" key="1">
    <citation type="submission" date="2012-08" db="EMBL/GenBank/DDBJ databases">
        <title>Oryza genome evolution.</title>
        <authorList>
            <person name="Wing R.A."/>
        </authorList>
    </citation>
    <scope>NUCLEOTIDE SEQUENCE</scope>
</reference>
<evidence type="ECO:0000256" key="6">
    <source>
        <dbReference type="ARBA" id="ARBA00022840"/>
    </source>
</evidence>
<sequence length="1381" mass="155797">MPSHSVAAQGRRPEFTAVTDPMDSAVSAARWVVGKALGPVTDGLVEAWAASSELGPNISDLKMELLYAQGMLDNAQAGREVRSPALKLLLQELWQLAFNAEDVLDELDYFRIQDEIYNTYEAADEHAKGCLHNLFLNATHTCKFAVKIGTSFCSRDANTGRATTEDEVELGEREAMQRVHCCAWPGASSRSQRARDTNSPAPANGKRLSTIYRSVGKHLSCCCSFATVQSDTEVGKMVPPRVESVLESPKMEFYRVDMSKRMKDIVVKLKPLCAKVSTILNLELLDSNRSIAQSIAANIGVVLNKEERRALPPVETAKSPPITTSEILDPNFVGRETEKDRIITEIIQDESCRKDLTVIPIVGLGGIGKTTLARHIYKEVEKLFDVMIWVCVPLKFSVDSLIKEIAKSFPDVNKESNPHKKIEQGLKHKKFFIVLDDMWDCDNDWNMLLEAFPKEQTKGNIILVTSRIPIVAEMVKTTDDAIELDGLNEDAFWQLFIACVFGNKKSNYQIDDQLHEIGKEIIKKLHGNPLAAQTVGKILSGHLDPDHWRRVLESKEWTLQTGDDDIMPALKLTYDFLPFHLQQCFSYCALFPEDHMFDAKELIYFWIGLDILQSDGQNESIKDIAERSFNDLVTRGFFKEGQKYGQTCYLMHDLLRDLALKVASHECLSVDSFNVASVQIRQSTRHLSIIIDGKDNTDGIAGENFRAGLRELQKRLTIGNLQSLIFFGDLDGSFVKICGEFLSKASGLRVLRLPIISWAMESILHSLPTLKHLRYLRLENHDIYEISLPKILSRFYHLRVLDLQDWYGSTDLPDDVSNLRKLVHFLAAYDKLHSNISNVGELQFLQELKNFQVNKDNNGFEQKQLGKLFELRELVVHKLEEINTKEEAVEAKLKEKKYLKGLTLVWGGEKSNIKPEVQSMVLESLQPHMNLQRLCIKGHGGSSYPIWLGDKQCVKAVESLCLVDVAWNSLPPLGQMKLVELTLEDIDSINEFVLWESFGSLKKVTLSGLRNFTNWVTWDSEHVFTKLQTLIIKDCEELLGLPLFDSICYPSEKNGNKPWLPNLREFEVVGCKNIQSLPPIPWTRSLCSVKIENVGPEKPGKLKYSKSSSVVNLSITGKDCPFRIGEVLVFDNLKDLQKLEMEECSPLELEHMKMLTSLKTLKISNSNRGLVSLAGSHGDDNWQSLVERLWISKCDVSGQKFTQLLHHLPRLSELEISECKKTTWLGVAAQDATRPAQGLLLFPAHLSSSLRSLRINNCQQFVVGRGGGGLQALSSLQKLHINNCPSILQDYRKSCPFPSSLQYLSLSKIWVFETLELLSNLTSLTVLYMQHCGGQLSLMNLWPLLTQGQLRELTVHRIKDFFVGWDGEGQQQQHLPSSCTL</sequence>